<reference evidence="1" key="1">
    <citation type="submission" date="2016-04" db="EMBL/GenBank/DDBJ databases">
        <title>Draft genome of Fonsecaea erecta CBS 125763.</title>
        <authorList>
            <person name="Weiss V.A."/>
            <person name="Vicente V.A."/>
            <person name="Raittz R.T."/>
            <person name="Moreno L.F."/>
            <person name="De Souza E.M."/>
            <person name="Pedrosa F.O."/>
            <person name="Steffens M.B."/>
            <person name="Faoro H."/>
            <person name="Tadra-Sfeir M.Z."/>
            <person name="Najafzadeh M.J."/>
            <person name="Felipe M.S."/>
            <person name="Teixeira M."/>
            <person name="Sun J."/>
            <person name="Xi L."/>
            <person name="Gomes R."/>
            <person name="De Azevedo C.M."/>
            <person name="Salgado C.G."/>
            <person name="Da Silva M.B."/>
            <person name="Nascimento M.F."/>
            <person name="Queiroz-Telles F."/>
            <person name="Attili D.S."/>
            <person name="Gorbushina A."/>
        </authorList>
    </citation>
    <scope>NUCLEOTIDE SEQUENCE [LARGE SCALE GENOMIC DNA]</scope>
    <source>
        <strain evidence="1">CBS 125763</strain>
    </source>
</reference>
<protein>
    <submittedName>
        <fullName evidence="1">Uncharacterized protein</fullName>
    </submittedName>
</protein>
<dbReference type="AlphaFoldDB" id="A0A178ZSU3"/>
<gene>
    <name evidence="1" type="ORF">AYL99_04649</name>
</gene>
<evidence type="ECO:0000313" key="2">
    <source>
        <dbReference type="Proteomes" id="UP000078343"/>
    </source>
</evidence>
<accession>A0A178ZSU3</accession>
<dbReference type="Proteomes" id="UP000078343">
    <property type="component" value="Unassembled WGS sequence"/>
</dbReference>
<organism evidence="1 2">
    <name type="scientific">Fonsecaea erecta</name>
    <dbReference type="NCBI Taxonomy" id="1367422"/>
    <lineage>
        <taxon>Eukaryota</taxon>
        <taxon>Fungi</taxon>
        <taxon>Dikarya</taxon>
        <taxon>Ascomycota</taxon>
        <taxon>Pezizomycotina</taxon>
        <taxon>Eurotiomycetes</taxon>
        <taxon>Chaetothyriomycetidae</taxon>
        <taxon>Chaetothyriales</taxon>
        <taxon>Herpotrichiellaceae</taxon>
        <taxon>Fonsecaea</taxon>
    </lineage>
</organism>
<dbReference type="RefSeq" id="XP_018695813.1">
    <property type="nucleotide sequence ID" value="XM_018836163.1"/>
</dbReference>
<name>A0A178ZSU3_9EURO</name>
<dbReference type="EMBL" id="LVYI01000003">
    <property type="protein sequence ID" value="OAP62446.1"/>
    <property type="molecule type" value="Genomic_DNA"/>
</dbReference>
<sequence>MTLAEVSNVLLQATVDIIASDEILLMWYLVANESIKFQQCLPESQLLILVRRNYIYSLMRTRLRSQTIPSNQFIYAVALAASVERKLGNTVSSEYHRGGLCNLFLIRGGIKTISEMPFPQSSMIVNVLIELGLPEL</sequence>
<dbReference type="GeneID" id="30008818"/>
<proteinExistence type="predicted"/>
<evidence type="ECO:0000313" key="1">
    <source>
        <dbReference type="EMBL" id="OAP62446.1"/>
    </source>
</evidence>
<keyword evidence="2" id="KW-1185">Reference proteome</keyword>
<comment type="caution">
    <text evidence="1">The sequence shown here is derived from an EMBL/GenBank/DDBJ whole genome shotgun (WGS) entry which is preliminary data.</text>
</comment>
<dbReference type="OrthoDB" id="5376287at2759"/>